<proteinExistence type="predicted"/>
<evidence type="ECO:0000313" key="2">
    <source>
        <dbReference type="EMBL" id="JAP35946.1"/>
    </source>
</evidence>
<dbReference type="EMBL" id="GEDG01002447">
    <property type="protein sequence ID" value="JAP35946.1"/>
    <property type="molecule type" value="Transcribed_RNA"/>
</dbReference>
<accession>A0A0V0IUB6</accession>
<organism evidence="2">
    <name type="scientific">Solanum chacoense</name>
    <name type="common">Chaco potato</name>
    <dbReference type="NCBI Taxonomy" id="4108"/>
    <lineage>
        <taxon>Eukaryota</taxon>
        <taxon>Viridiplantae</taxon>
        <taxon>Streptophyta</taxon>
        <taxon>Embryophyta</taxon>
        <taxon>Tracheophyta</taxon>
        <taxon>Spermatophyta</taxon>
        <taxon>Magnoliopsida</taxon>
        <taxon>eudicotyledons</taxon>
        <taxon>Gunneridae</taxon>
        <taxon>Pentapetalae</taxon>
        <taxon>asterids</taxon>
        <taxon>lamiids</taxon>
        <taxon>Solanales</taxon>
        <taxon>Solanaceae</taxon>
        <taxon>Solanoideae</taxon>
        <taxon>Solaneae</taxon>
        <taxon>Solanum</taxon>
    </lineage>
</organism>
<evidence type="ECO:0000256" key="1">
    <source>
        <dbReference type="SAM" id="Phobius"/>
    </source>
</evidence>
<dbReference type="AlphaFoldDB" id="A0A0V0IUB6"/>
<sequence length="107" mass="12320">KVNCLSHFHCFEASGLKDFAVFSFLLFSLLNPPFIFFLLFTLFISDLCKSAYRNSHLQFITWIFMLTVSIISLLLNIHTIVFFSVSKASQCSCNCIISKLLMLTYMI</sequence>
<feature type="transmembrane region" description="Helical" evidence="1">
    <location>
        <begin position="59"/>
        <end position="85"/>
    </location>
</feature>
<keyword evidence="1" id="KW-1133">Transmembrane helix</keyword>
<reference evidence="2" key="1">
    <citation type="submission" date="2015-12" db="EMBL/GenBank/DDBJ databases">
        <title>Gene expression during late stages of embryo sac development: a critical building block for successful pollen-pistil interactions.</title>
        <authorList>
            <person name="Liu Y."/>
            <person name="Joly V."/>
            <person name="Sabar M."/>
            <person name="Matton D.P."/>
        </authorList>
    </citation>
    <scope>NUCLEOTIDE SEQUENCE</scope>
</reference>
<feature type="transmembrane region" description="Helical" evidence="1">
    <location>
        <begin position="20"/>
        <end position="47"/>
    </location>
</feature>
<keyword evidence="1" id="KW-0812">Transmembrane</keyword>
<feature type="non-terminal residue" evidence="2">
    <location>
        <position position="1"/>
    </location>
</feature>
<keyword evidence="1" id="KW-0472">Membrane</keyword>
<name>A0A0V0IUB6_SOLCH</name>
<protein>
    <submittedName>
        <fullName evidence="2">Putative ovule protein</fullName>
    </submittedName>
</protein>